<feature type="region of interest" description="Disordered" evidence="1">
    <location>
        <begin position="1"/>
        <end position="61"/>
    </location>
</feature>
<comment type="caution">
    <text evidence="2">The sequence shown here is derived from an EMBL/GenBank/DDBJ whole genome shotgun (WGS) entry which is preliminary data.</text>
</comment>
<feature type="compositionally biased region" description="Low complexity" evidence="1">
    <location>
        <begin position="21"/>
        <end position="33"/>
    </location>
</feature>
<gene>
    <name evidence="2" type="ORF">C1I92_25225</name>
</gene>
<feature type="compositionally biased region" description="Basic and acidic residues" evidence="1">
    <location>
        <begin position="156"/>
        <end position="176"/>
    </location>
</feature>
<evidence type="ECO:0000313" key="2">
    <source>
        <dbReference type="EMBL" id="PZF80586.1"/>
    </source>
</evidence>
<proteinExistence type="predicted"/>
<dbReference type="AlphaFoldDB" id="A0A2W2C4B1"/>
<dbReference type="EMBL" id="POTW01000082">
    <property type="protein sequence ID" value="PZF80586.1"/>
    <property type="molecule type" value="Genomic_DNA"/>
</dbReference>
<feature type="compositionally biased region" description="Basic residues" evidence="1">
    <location>
        <begin position="1"/>
        <end position="20"/>
    </location>
</feature>
<dbReference type="Proteomes" id="UP000248764">
    <property type="component" value="Unassembled WGS sequence"/>
</dbReference>
<sequence>MRRPRPRGRRRAPSLRRRPAGRWPRPGRAAGRGRAAGTGSCGAWDLVSSGRGPTARRGWRAAGSPRRGIAVCPPFRTAPFVAIGRITHLCAPHPSPIASGEGAAVSEGLPAFPFGGLGVLGGPGLVGVVGVERIGDVHEVTVGQATTLSRVGESPIFRRDGDRERRPRGHAELAHR</sequence>
<evidence type="ECO:0000256" key="1">
    <source>
        <dbReference type="SAM" id="MobiDB-lite"/>
    </source>
</evidence>
<protein>
    <submittedName>
        <fullName evidence="2">Uncharacterized protein</fullName>
    </submittedName>
</protein>
<reference evidence="2 3" key="1">
    <citation type="submission" date="2018-01" db="EMBL/GenBank/DDBJ databases">
        <title>Draft genome sequence of Jiangella sp. GTF31.</title>
        <authorList>
            <person name="Sahin N."/>
            <person name="Ay H."/>
            <person name="Saygin H."/>
        </authorList>
    </citation>
    <scope>NUCLEOTIDE SEQUENCE [LARGE SCALE GENOMIC DNA]</scope>
    <source>
        <strain evidence="2 3">GTF31</strain>
    </source>
</reference>
<name>A0A2W2C4B1_9ACTN</name>
<feature type="region of interest" description="Disordered" evidence="1">
    <location>
        <begin position="153"/>
        <end position="176"/>
    </location>
</feature>
<accession>A0A2W2C4B1</accession>
<keyword evidence="3" id="KW-1185">Reference proteome</keyword>
<organism evidence="2 3">
    <name type="scientific">Jiangella anatolica</name>
    <dbReference type="NCBI Taxonomy" id="2670374"/>
    <lineage>
        <taxon>Bacteria</taxon>
        <taxon>Bacillati</taxon>
        <taxon>Actinomycetota</taxon>
        <taxon>Actinomycetes</taxon>
        <taxon>Jiangellales</taxon>
        <taxon>Jiangellaceae</taxon>
        <taxon>Jiangella</taxon>
    </lineage>
</organism>
<evidence type="ECO:0000313" key="3">
    <source>
        <dbReference type="Proteomes" id="UP000248764"/>
    </source>
</evidence>